<accession>A0A061AKZ6</accession>
<dbReference type="GO" id="GO:0005886">
    <property type="term" value="C:plasma membrane"/>
    <property type="evidence" value="ECO:0007669"/>
    <property type="project" value="InterPro"/>
</dbReference>
<dbReference type="InterPro" id="IPR051143">
    <property type="entry name" value="TrkH_K-transport"/>
</dbReference>
<feature type="compositionally biased region" description="Basic and acidic residues" evidence="11">
    <location>
        <begin position="331"/>
        <end position="345"/>
    </location>
</feature>
<evidence type="ECO:0000256" key="11">
    <source>
        <dbReference type="SAM" id="MobiDB-lite"/>
    </source>
</evidence>
<organism evidence="12">
    <name type="scientific">Rhodotorula toruloides</name>
    <name type="common">Yeast</name>
    <name type="synonym">Rhodosporidium toruloides</name>
    <dbReference type="NCBI Taxonomy" id="5286"/>
    <lineage>
        <taxon>Eukaryota</taxon>
        <taxon>Fungi</taxon>
        <taxon>Dikarya</taxon>
        <taxon>Basidiomycota</taxon>
        <taxon>Pucciniomycotina</taxon>
        <taxon>Microbotryomycetes</taxon>
        <taxon>Sporidiobolales</taxon>
        <taxon>Sporidiobolaceae</taxon>
        <taxon>Rhodotorula</taxon>
    </lineage>
</organism>
<gene>
    <name evidence="12" type="ORF">RHTO0S_01e10924g</name>
</gene>
<dbReference type="InterPro" id="IPR015958">
    <property type="entry name" value="Trk1_fungi"/>
</dbReference>
<reference evidence="12" key="1">
    <citation type="journal article" date="2014" name="Genome Announc.">
        <title>Draft genome sequence of Rhodosporidium toruloides CECT1137, an oleaginous yeast of biotechnological interest.</title>
        <authorList>
            <person name="Morin N."/>
            <person name="Calcas X."/>
            <person name="Devillers H."/>
            <person name="Durrens P."/>
            <person name="Sherman D.J."/>
            <person name="Nicaud J.-M."/>
            <person name="Neuveglise C."/>
        </authorList>
    </citation>
    <scope>NUCLEOTIDE SEQUENCE</scope>
    <source>
        <strain evidence="12">CECT1137</strain>
    </source>
</reference>
<evidence type="ECO:0000313" key="12">
    <source>
        <dbReference type="EMBL" id="CDR35955.1"/>
    </source>
</evidence>
<feature type="compositionally biased region" description="Basic and acidic residues" evidence="11">
    <location>
        <begin position="248"/>
        <end position="262"/>
    </location>
</feature>
<evidence type="ECO:0000256" key="5">
    <source>
        <dbReference type="ARBA" id="ARBA00022692"/>
    </source>
</evidence>
<dbReference type="PIRSF" id="PIRSF002450">
    <property type="entry name" value="K+_transpter_TRK"/>
    <property type="match status" value="1"/>
</dbReference>
<evidence type="ECO:0000256" key="2">
    <source>
        <dbReference type="ARBA" id="ARBA00009137"/>
    </source>
</evidence>
<dbReference type="InterPro" id="IPR003445">
    <property type="entry name" value="Cat_transpt"/>
</dbReference>
<feature type="transmembrane region" description="Helical" evidence="10">
    <location>
        <begin position="41"/>
        <end position="61"/>
    </location>
</feature>
<feature type="region of interest" description="Disordered" evidence="11">
    <location>
        <begin position="240"/>
        <end position="362"/>
    </location>
</feature>
<dbReference type="PANTHER" id="PTHR31064">
    <property type="entry name" value="POTASSIUM TRANSPORT PROTEIN DDB_G0292412-RELATED"/>
    <property type="match status" value="1"/>
</dbReference>
<evidence type="ECO:0000256" key="7">
    <source>
        <dbReference type="ARBA" id="ARBA00022989"/>
    </source>
</evidence>
<protein>
    <recommendedName>
        <fullName evidence="10">Potassium transport protein</fullName>
    </recommendedName>
</protein>
<dbReference type="GO" id="GO:0030007">
    <property type="term" value="P:intracellular potassium ion homeostasis"/>
    <property type="evidence" value="ECO:0007669"/>
    <property type="project" value="UniProtKB-UniRule"/>
</dbReference>
<dbReference type="OrthoDB" id="9999863at2759"/>
<dbReference type="NCBIfam" id="TIGR00934">
    <property type="entry name" value="2a38euk"/>
    <property type="match status" value="1"/>
</dbReference>
<feature type="transmembrane region" description="Helical" evidence="10">
    <location>
        <begin position="821"/>
        <end position="839"/>
    </location>
</feature>
<dbReference type="GO" id="GO:1990573">
    <property type="term" value="P:potassium ion import across plasma membrane"/>
    <property type="evidence" value="ECO:0007669"/>
    <property type="project" value="TreeGrafter"/>
</dbReference>
<evidence type="ECO:0000256" key="8">
    <source>
        <dbReference type="ARBA" id="ARBA00023065"/>
    </source>
</evidence>
<keyword evidence="3 10" id="KW-0813">Transport</keyword>
<dbReference type="EMBL" id="LK052936">
    <property type="protein sequence ID" value="CDR35955.1"/>
    <property type="molecule type" value="Genomic_DNA"/>
</dbReference>
<feature type="compositionally biased region" description="Basic and acidic residues" evidence="11">
    <location>
        <begin position="929"/>
        <end position="940"/>
    </location>
</feature>
<name>A0A061AKZ6_RHOTO</name>
<feature type="transmembrane region" description="Helical" evidence="10">
    <location>
        <begin position="103"/>
        <end position="124"/>
    </location>
</feature>
<sequence>MRRRLSLDRHPSTAARFPPFLERSSVWNRISAFSSAHLNFYRLHLLAFTFLPLIASGIFFASNGPTQANQIPYIDALFMCTSAMTLTGLNTALFANLTVWQQFILFFLMSIGSTSFVSMITIIIRRHFFRNKFEYMVANDEEARTRVNEVGEGEAARHGRSYHAFDDAHQPTRPWYTHLLPGRRGGELPAAPRANGSLGEELGGQWTAKDRERSRRRTEKLRTDMIKRVDTPVRVNEMSVSGWLGGEKTGDAKEGEEGRDDPNVDGGRAKNPIHEVREAQSPQGLPHALPREPSVDRGEGNLPLAVQAARASTDEGSADAAGHARAIQIDESTRPDRRARERRNSDSVAATPTRAAGASLPRTHTLDHRHLGHVGASLPAQPHPSSPARQQRDLEVGRTRTIDFRDPDGAGDLRLRRNRTQALDPDYPIRRRMSQSSLHDADPRAFTRTVTLDQAAMHSDFGGFPNPLFAAASFAKDKIPGLRNVLDRTATLPRTTTMRSTHSQGRSPSRRRESDGEFKPVSYISFDAIVGRNSKFHGLTTAQQEELGGVEYRALTVLLRIVFAYWLGVQLLAVLAVAPWLATTQPWKSTISAAGPNPTWFSFFQVWSAYSNCGMSLDDASMVPFQKAYGLVIVQGLLILAGNTAFPVFLRLLIWIVSKAVPSRSRTRETLQFLLDHPRRCFIYLFPSYQTWFLVFMLVCLNGIDWASFLVLDIGNPQIEALPTGVRVIDGLFQAVAVRTAGFAIVSLSTVAPALQLLYVIMMYIAVYPIAVSIRSTNVYEEKSMGVYDEDFEEDPDEAEARFDKSHSATQYIGYHARKQLAFDLWWLALAVWLICIVERHRISSTDWPEVTIFSLIFEIVSAYGTVGLSLGNNRTATSLAGVLSTMSKLIVCAVMLRGRHRGLPIAIDRAVLLPSDLEKHWDDTLSINSREDAPGELGRRTRTSFSSHTAVAGGGLQAVEPLTDEDRRHRLRRTSGVRQDDTNGDAEAEVGRSSSLNGSKEGIAGSAASHEP</sequence>
<dbReference type="GO" id="GO:0140107">
    <property type="term" value="F:high-affinity potassium ion transmembrane transporter activity"/>
    <property type="evidence" value="ECO:0007669"/>
    <property type="project" value="TreeGrafter"/>
</dbReference>
<feature type="region of interest" description="Disordered" evidence="11">
    <location>
        <begin position="184"/>
        <end position="222"/>
    </location>
</feature>
<feature type="transmembrane region" description="Helical" evidence="10">
    <location>
        <begin position="757"/>
        <end position="774"/>
    </location>
</feature>
<dbReference type="InterPro" id="IPR004773">
    <property type="entry name" value="K/Na_transp_Trk1/HKT1"/>
</dbReference>
<evidence type="ECO:0000256" key="6">
    <source>
        <dbReference type="ARBA" id="ARBA00022958"/>
    </source>
</evidence>
<feature type="transmembrane region" description="Helical" evidence="10">
    <location>
        <begin position="692"/>
        <end position="712"/>
    </location>
</feature>
<evidence type="ECO:0000256" key="4">
    <source>
        <dbReference type="ARBA" id="ARBA00022538"/>
    </source>
</evidence>
<evidence type="ECO:0000256" key="10">
    <source>
        <dbReference type="PIRNR" id="PIRNR002450"/>
    </source>
</evidence>
<proteinExistence type="inferred from homology"/>
<feature type="transmembrane region" description="Helical" evidence="10">
    <location>
        <begin position="562"/>
        <end position="582"/>
    </location>
</feature>
<keyword evidence="8 10" id="KW-0406">Ion transport</keyword>
<evidence type="ECO:0000256" key="1">
    <source>
        <dbReference type="ARBA" id="ARBA00004141"/>
    </source>
</evidence>
<dbReference type="PANTHER" id="PTHR31064:SF30">
    <property type="entry name" value="HIGH-AFFINITY POTASSIUM TRANSPORT PROTEIN-RELATED"/>
    <property type="match status" value="1"/>
</dbReference>
<evidence type="ECO:0000256" key="9">
    <source>
        <dbReference type="ARBA" id="ARBA00023136"/>
    </source>
</evidence>
<keyword evidence="6 10" id="KW-0630">Potassium</keyword>
<dbReference type="Pfam" id="PF02386">
    <property type="entry name" value="TrkH"/>
    <property type="match status" value="1"/>
</dbReference>
<keyword evidence="7 10" id="KW-1133">Transmembrane helix</keyword>
<feature type="compositionally biased region" description="Basic and acidic residues" evidence="11">
    <location>
        <begin position="289"/>
        <end position="299"/>
    </location>
</feature>
<feature type="region of interest" description="Disordered" evidence="11">
    <location>
        <begin position="929"/>
        <end position="1013"/>
    </location>
</feature>
<dbReference type="AlphaFoldDB" id="A0A061AKZ6"/>
<feature type="region of interest" description="Disordered" evidence="11">
    <location>
        <begin position="490"/>
        <end position="516"/>
    </location>
</feature>
<feature type="transmembrane region" description="Helical" evidence="10">
    <location>
        <begin position="628"/>
        <end position="657"/>
    </location>
</feature>
<evidence type="ECO:0000256" key="3">
    <source>
        <dbReference type="ARBA" id="ARBA00022448"/>
    </source>
</evidence>
<keyword evidence="9 10" id="KW-0472">Membrane</keyword>
<comment type="subcellular location">
    <subcellularLocation>
        <location evidence="1">Membrane</location>
        <topology evidence="1">Multi-pass membrane protein</topology>
    </subcellularLocation>
</comment>
<feature type="compositionally biased region" description="Polar residues" evidence="11">
    <location>
        <begin position="492"/>
        <end position="507"/>
    </location>
</feature>
<feature type="region of interest" description="Disordered" evidence="11">
    <location>
        <begin position="374"/>
        <end position="412"/>
    </location>
</feature>
<comment type="similarity">
    <text evidence="2 10">Belongs to the TrkH potassium transport family.</text>
</comment>
<feature type="compositionally biased region" description="Basic and acidic residues" evidence="11">
    <location>
        <begin position="390"/>
        <end position="412"/>
    </location>
</feature>
<feature type="transmembrane region" description="Helical" evidence="10">
    <location>
        <begin position="851"/>
        <end position="871"/>
    </location>
</feature>
<keyword evidence="4 10" id="KW-0633">Potassium transport</keyword>
<keyword evidence="5 10" id="KW-0812">Transmembrane</keyword>